<evidence type="ECO:0000256" key="1">
    <source>
        <dbReference type="SAM" id="MobiDB-lite"/>
    </source>
</evidence>
<evidence type="ECO:0000313" key="3">
    <source>
        <dbReference type="Proteomes" id="UP000030156"/>
    </source>
</evidence>
<reference evidence="2 3" key="1">
    <citation type="submission" date="2013-08" db="EMBL/GenBank/DDBJ databases">
        <authorList>
            <person name="Tong Y."/>
            <person name="Hua Y."/>
            <person name="Mi Z."/>
            <person name="An X."/>
            <person name="Pei G."/>
            <person name="Wang W."/>
            <person name="Xu X."/>
            <person name="Li S."/>
        </authorList>
    </citation>
    <scope>NUCLEOTIDE SEQUENCE [LARGE SCALE GENOMIC DNA]</scope>
    <source>
        <strain evidence="2">Sewage</strain>
    </source>
</reference>
<evidence type="ECO:0000313" key="2">
    <source>
        <dbReference type="EMBL" id="AGZ17813.1"/>
    </source>
</evidence>
<gene>
    <name evidence="2" type="ORF">IME_EC2_22</name>
</gene>
<sequence length="146" mass="17058">MKQCAICHESKPLEEFHRNKSKKDGRDSRCRQCKSGLYKSYYHGDPARKERIIENVKTYQAGPGREKANATKSSYHTKHPKKRRAHNLVYNAIRRGELTRGPCEVCGAEKVVGHHDDYDRPLEVRWLCERHHKEWHLVNGEALNPD</sequence>
<organism evidence="2 3">
    <name type="scientific">Enterobacteria phage IME_EC2</name>
    <dbReference type="NCBI Taxonomy" id="1414766"/>
    <lineage>
        <taxon>Viruses</taxon>
        <taxon>Duplodnaviria</taxon>
        <taxon>Heunggongvirae</taxon>
        <taxon>Uroviricota</taxon>
        <taxon>Caudoviricetes</taxon>
        <taxon>Murrayvirus</taxon>
        <taxon>Murrayvirus EC2</taxon>
    </lineage>
</organism>
<keyword evidence="3" id="KW-1185">Reference proteome</keyword>
<proteinExistence type="predicted"/>
<dbReference type="Proteomes" id="UP000030156">
    <property type="component" value="Segment"/>
</dbReference>
<dbReference type="EMBL" id="KF591601">
    <property type="protein sequence ID" value="AGZ17813.1"/>
    <property type="molecule type" value="Genomic_DNA"/>
</dbReference>
<accession>A0A0A0P0H0</accession>
<protein>
    <submittedName>
        <fullName evidence="2">Baseplate wedge protein</fullName>
    </submittedName>
</protein>
<feature type="region of interest" description="Disordered" evidence="1">
    <location>
        <begin position="62"/>
        <end position="83"/>
    </location>
</feature>
<name>A0A0A0P0H0_9CAUD</name>